<dbReference type="PRINTS" id="PR00702">
    <property type="entry name" value="ACRIFLAVINRP"/>
</dbReference>
<keyword evidence="3" id="KW-1003">Cell membrane</keyword>
<feature type="transmembrane region" description="Helical" evidence="8">
    <location>
        <begin position="857"/>
        <end position="875"/>
    </location>
</feature>
<organism evidence="9 10">
    <name type="scientific">Magnetospirillum gryphiswaldense (strain DSM 6361 / JCM 21280 / NBRC 15271 / MSR-1)</name>
    <dbReference type="NCBI Taxonomy" id="431944"/>
    <lineage>
        <taxon>Bacteria</taxon>
        <taxon>Pseudomonadati</taxon>
        <taxon>Pseudomonadota</taxon>
        <taxon>Alphaproteobacteria</taxon>
        <taxon>Rhodospirillales</taxon>
        <taxon>Rhodospirillaceae</taxon>
        <taxon>Magnetospirillum</taxon>
    </lineage>
</organism>
<accession>V6EZC3</accession>
<dbReference type="AlphaFoldDB" id="V6EZC3"/>
<dbReference type="InterPro" id="IPR027463">
    <property type="entry name" value="AcrB_DN_DC_subdom"/>
</dbReference>
<dbReference type="EMBL" id="HG794546">
    <property type="protein sequence ID" value="CDK98507.1"/>
    <property type="molecule type" value="Genomic_DNA"/>
</dbReference>
<comment type="subcellular location">
    <subcellularLocation>
        <location evidence="1">Cell inner membrane</location>
        <topology evidence="1">Multi-pass membrane protein</topology>
    </subcellularLocation>
</comment>
<gene>
    <name evidence="9" type="primary">mdtC</name>
    <name evidence="9" type="ordered locus">MGMSRv2__1292</name>
</gene>
<keyword evidence="2" id="KW-0813">Transport</keyword>
<feature type="transmembrane region" description="Helical" evidence="8">
    <location>
        <begin position="522"/>
        <end position="545"/>
    </location>
</feature>
<dbReference type="Gene3D" id="3.30.70.1430">
    <property type="entry name" value="Multidrug efflux transporter AcrB pore domain"/>
    <property type="match status" value="2"/>
</dbReference>
<feature type="transmembrane region" description="Helical" evidence="8">
    <location>
        <begin position="334"/>
        <end position="353"/>
    </location>
</feature>
<dbReference type="Gene3D" id="3.30.2090.10">
    <property type="entry name" value="Multidrug efflux transporter AcrB TolC docking domain, DN and DC subdomains"/>
    <property type="match status" value="2"/>
</dbReference>
<dbReference type="PANTHER" id="PTHR32063:SF21">
    <property type="entry name" value="MULTIDRUG RESISTANCE PROTEIN MDTB"/>
    <property type="match status" value="1"/>
</dbReference>
<dbReference type="STRING" id="1430440.MGMSRv2__1292"/>
<dbReference type="HOGENOM" id="CLU_002755_1_2_5"/>
<dbReference type="SUPFAM" id="SSF82693">
    <property type="entry name" value="Multidrug efflux transporter AcrB pore domain, PN1, PN2, PC1 and PC2 subdomains"/>
    <property type="match status" value="3"/>
</dbReference>
<evidence type="ECO:0000256" key="5">
    <source>
        <dbReference type="ARBA" id="ARBA00022692"/>
    </source>
</evidence>
<dbReference type="SUPFAM" id="SSF82866">
    <property type="entry name" value="Multidrug efflux transporter AcrB transmembrane domain"/>
    <property type="match status" value="2"/>
</dbReference>
<feature type="transmembrane region" description="Helical" evidence="8">
    <location>
        <begin position="12"/>
        <end position="29"/>
    </location>
</feature>
<dbReference type="eggNOG" id="COG0841">
    <property type="taxonomic scope" value="Bacteria"/>
</dbReference>
<protein>
    <submittedName>
        <fullName evidence="9">Multidrug efflux system, subunit C</fullName>
    </submittedName>
</protein>
<dbReference type="Proteomes" id="UP000018922">
    <property type="component" value="Chromosome I"/>
</dbReference>
<feature type="transmembrane region" description="Helical" evidence="8">
    <location>
        <begin position="463"/>
        <end position="481"/>
    </location>
</feature>
<evidence type="ECO:0000313" key="9">
    <source>
        <dbReference type="EMBL" id="CDK98507.1"/>
    </source>
</evidence>
<dbReference type="Pfam" id="PF00873">
    <property type="entry name" value="ACR_tran"/>
    <property type="match status" value="1"/>
</dbReference>
<dbReference type="GO" id="GO:0005886">
    <property type="term" value="C:plasma membrane"/>
    <property type="evidence" value="ECO:0007669"/>
    <property type="project" value="UniProtKB-SubCell"/>
</dbReference>
<feature type="transmembrane region" description="Helical" evidence="8">
    <location>
        <begin position="360"/>
        <end position="381"/>
    </location>
</feature>
<dbReference type="SUPFAM" id="SSF82714">
    <property type="entry name" value="Multidrug efflux transporter AcrB TolC docking domain, DN and DC subdomains"/>
    <property type="match status" value="2"/>
</dbReference>
<keyword evidence="5 8" id="KW-0812">Transmembrane</keyword>
<evidence type="ECO:0000313" key="10">
    <source>
        <dbReference type="Proteomes" id="UP000018922"/>
    </source>
</evidence>
<keyword evidence="4" id="KW-0997">Cell inner membrane</keyword>
<feature type="transmembrane region" description="Helical" evidence="8">
    <location>
        <begin position="431"/>
        <end position="451"/>
    </location>
</feature>
<evidence type="ECO:0000256" key="7">
    <source>
        <dbReference type="ARBA" id="ARBA00023136"/>
    </source>
</evidence>
<dbReference type="PANTHER" id="PTHR32063">
    <property type="match status" value="1"/>
</dbReference>
<dbReference type="KEGG" id="mgy:MGMSRv2__1292"/>
<dbReference type="GO" id="GO:0042910">
    <property type="term" value="F:xenobiotic transmembrane transporter activity"/>
    <property type="evidence" value="ECO:0007669"/>
    <property type="project" value="TreeGrafter"/>
</dbReference>
<keyword evidence="6 8" id="KW-1133">Transmembrane helix</keyword>
<evidence type="ECO:0000256" key="2">
    <source>
        <dbReference type="ARBA" id="ARBA00022448"/>
    </source>
</evidence>
<evidence type="ECO:0000256" key="4">
    <source>
        <dbReference type="ARBA" id="ARBA00022519"/>
    </source>
</evidence>
<feature type="transmembrane region" description="Helical" evidence="8">
    <location>
        <begin position="908"/>
        <end position="933"/>
    </location>
</feature>
<feature type="transmembrane region" description="Helical" evidence="8">
    <location>
        <begin position="953"/>
        <end position="974"/>
    </location>
</feature>
<keyword evidence="7 8" id="KW-0472">Membrane</keyword>
<dbReference type="FunFam" id="3.30.70.1430:FF:000001">
    <property type="entry name" value="Efflux pump membrane transporter"/>
    <property type="match status" value="1"/>
</dbReference>
<dbReference type="Gene3D" id="3.30.70.1320">
    <property type="entry name" value="Multidrug efflux transporter AcrB pore domain like"/>
    <property type="match status" value="1"/>
</dbReference>
<reference evidence="9 10" key="1">
    <citation type="journal article" date="2014" name="Genome Announc.">
        <title>Complete genome sequence of Magnetospirillum gryphiswaldense MSR-1.</title>
        <authorList>
            <person name="Wang X."/>
            <person name="Wang Q."/>
            <person name="Zhang W."/>
            <person name="Wang Y."/>
            <person name="Li L."/>
            <person name="Wen T."/>
            <person name="Zhang T."/>
            <person name="Zhang Y."/>
            <person name="Xu J."/>
            <person name="Hu J."/>
            <person name="Li S."/>
            <person name="Liu L."/>
            <person name="Liu J."/>
            <person name="Jiang W."/>
            <person name="Tian J."/>
            <person name="Li Y."/>
            <person name="Schuler D."/>
            <person name="Wang L."/>
            <person name="Li J."/>
        </authorList>
    </citation>
    <scope>NUCLEOTIDE SEQUENCE [LARGE SCALE GENOMIC DNA]</scope>
    <source>
        <strain evidence="10">DSM 6361 / JCM 21280 / NBRC 15271 / MSR-1</strain>
    </source>
</reference>
<evidence type="ECO:0000256" key="8">
    <source>
        <dbReference type="SAM" id="Phobius"/>
    </source>
</evidence>
<proteinExistence type="predicted"/>
<dbReference type="Gene3D" id="1.20.1640.10">
    <property type="entry name" value="Multidrug efflux transporter AcrB transmembrane domain"/>
    <property type="match status" value="2"/>
</dbReference>
<dbReference type="InterPro" id="IPR001036">
    <property type="entry name" value="Acrflvin-R"/>
</dbReference>
<name>V6EZC3_MAGGM</name>
<evidence type="ECO:0000256" key="1">
    <source>
        <dbReference type="ARBA" id="ARBA00004429"/>
    </source>
</evidence>
<sequence>MNFSEIFIRRPIATLLLTLVMVFGGIVGWRQLPVASLPNVDFPTISVSASLSGASPDTMASSVAAPLEREFSTIAGLETITSTSGQGSTSITLQFVLDRDIDAAAQDVQAAITRAQRRLPEEMTTPPSFRKVNPSDAPVVLLALSSPTTPLATLDDYAQTILLPRLSRLSGVAQVLVYGSQKFAVRIQLNPDALASRGIGVDELSSAIKAANSNSPLGVLNGPKQQLTLQSNAQLPNAAAFGELAIAWRDGAPVRLKDVANVLDSVENNRTASWFNGTRAIVLAVQRQPEANTVQVVDDVRALMPTIKDSLPPTVDVQVMNDRSRSIRDAIVDVQFTFAITIALVVMVIFMFLRRLSATLIPTIAMPVSLVATLGAMSLLGFSLDNISLLGLTLSVGLVVDDAIVMLENIQRHVDDGMKPFDAAIKGAREIGFTILSITVSLVAVFIPILLMGGVIGRMFHEFAVVVTLAIGISGLVSLTLTPVMCARWLRPEHDTQAGPVERGLERGFNTLLALYQRSLDWVLGHGLSMLALGIATIVATVILFREVPKGFFPTEDTGQIFIQTEAAQDISFAAMAEEQKRMAAIVGADPYVATVTSAVGVSGLSNAANSGRMFVNLVARDQRPGVEQVIGQLRKKTAGNPAISVFITPVQTLNLGGRSSKSQYQYTLEGINQAELYAFADRLTTRLMAEPLVQDVTSDLQVKSPQALVAVNRDKAAALGVRLEDVRSALYSAYGSREISTIYATIADYAVILEMDPRFQGDLSALAKLKVRSTDGTLVPLDAVAEIGRTVGPLTINHQSQLPAVTIAFNLAPDIALGQAADRIRTIQAEMGMPAGITSNFAGTAKVFQQSLSNQGILLLAAVVVIYVILGVLYESLIHPVTILSGLPSAAVGALATLMLFRQELSVIAMIGILMLIGIVKKNAIMMIDFALEAQRNQGLDPHQAIRQACLLRFRPIMMTTMAAIMGTLPIALGHGAAAELRQPLGLSVVGGLVVSQALTLYITPVLYVWFERLRQRLSRSAP</sequence>
<dbReference type="FunFam" id="1.20.1640.10:FF:000001">
    <property type="entry name" value="Efflux pump membrane transporter"/>
    <property type="match status" value="1"/>
</dbReference>
<feature type="transmembrane region" description="Helical" evidence="8">
    <location>
        <begin position="986"/>
        <end position="1012"/>
    </location>
</feature>
<evidence type="ECO:0000256" key="6">
    <source>
        <dbReference type="ARBA" id="ARBA00022989"/>
    </source>
</evidence>
<dbReference type="Gene3D" id="3.30.70.1440">
    <property type="entry name" value="Multidrug efflux transporter AcrB pore domain"/>
    <property type="match status" value="1"/>
</dbReference>
<keyword evidence="10" id="KW-1185">Reference proteome</keyword>
<evidence type="ECO:0000256" key="3">
    <source>
        <dbReference type="ARBA" id="ARBA00022475"/>
    </source>
</evidence>